<organism evidence="5">
    <name type="scientific">Strongyloides ratti</name>
    <name type="common">Parasitic roundworm</name>
    <dbReference type="NCBI Taxonomy" id="34506"/>
    <lineage>
        <taxon>Eukaryota</taxon>
        <taxon>Metazoa</taxon>
        <taxon>Ecdysozoa</taxon>
        <taxon>Nematoda</taxon>
        <taxon>Chromadorea</taxon>
        <taxon>Rhabditida</taxon>
        <taxon>Tylenchina</taxon>
        <taxon>Panagrolaimomorpha</taxon>
        <taxon>Strongyloidoidea</taxon>
        <taxon>Strongyloididae</taxon>
        <taxon>Strongyloides</taxon>
    </lineage>
</organism>
<gene>
    <name evidence="5 7 8" type="ORF">SRAE_1000038900</name>
</gene>
<dbReference type="Pfam" id="PF00453">
    <property type="entry name" value="Ribosomal_L20"/>
    <property type="match status" value="1"/>
</dbReference>
<dbReference type="Gene3D" id="1.10.1900.20">
    <property type="entry name" value="Ribosomal protein L20"/>
    <property type="match status" value="1"/>
</dbReference>
<keyword evidence="3" id="KW-0687">Ribonucleoprotein</keyword>
<dbReference type="OMA" id="EHHFEYK"/>
<reference evidence="5 6" key="1">
    <citation type="submission" date="2014-09" db="EMBL/GenBank/DDBJ databases">
        <authorList>
            <person name="Martin A.A."/>
        </authorList>
    </citation>
    <scope>NUCLEOTIDE SEQUENCE</scope>
    <source>
        <strain evidence="6">ED321</strain>
        <strain evidence="5">ED321 Heterogonic</strain>
    </source>
</reference>
<dbReference type="OrthoDB" id="10251781at2759"/>
<dbReference type="GeneID" id="36374480"/>
<name>A0A090KX91_STRRB</name>
<evidence type="ECO:0000313" key="5">
    <source>
        <dbReference type="EMBL" id="CEF62115.1"/>
    </source>
</evidence>
<feature type="region of interest" description="Disordered" evidence="4">
    <location>
        <begin position="169"/>
        <end position="189"/>
    </location>
</feature>
<dbReference type="Proteomes" id="UP000035682">
    <property type="component" value="Unplaced"/>
</dbReference>
<keyword evidence="6" id="KW-1185">Reference proteome</keyword>
<reference evidence="7" key="2">
    <citation type="submission" date="2020-12" db="UniProtKB">
        <authorList>
            <consortium name="WormBaseParasite"/>
        </authorList>
    </citation>
    <scope>IDENTIFICATION</scope>
</reference>
<accession>A0A090KX91</accession>
<dbReference type="CTD" id="36374480"/>
<dbReference type="GO" id="GO:1990904">
    <property type="term" value="C:ribonucleoprotein complex"/>
    <property type="evidence" value="ECO:0007669"/>
    <property type="project" value="UniProtKB-KW"/>
</dbReference>
<evidence type="ECO:0000256" key="2">
    <source>
        <dbReference type="ARBA" id="ARBA00022980"/>
    </source>
</evidence>
<dbReference type="GO" id="GO:0006412">
    <property type="term" value="P:translation"/>
    <property type="evidence" value="ECO:0007669"/>
    <property type="project" value="InterPro"/>
</dbReference>
<dbReference type="WBParaSite" id="SRAE_1000038900.1">
    <property type="protein sequence ID" value="SRAE_1000038900.1"/>
    <property type="gene ID" value="WBGene00256985"/>
</dbReference>
<protein>
    <submittedName>
        <fullName evidence="5 7">Ribosomal protein L20 family-containing protein</fullName>
    </submittedName>
</protein>
<dbReference type="SUPFAM" id="SSF74731">
    <property type="entry name" value="Ribosomal protein L20"/>
    <property type="match status" value="1"/>
</dbReference>
<dbReference type="EMBL" id="LN609528">
    <property type="protein sequence ID" value="CEF62115.1"/>
    <property type="molecule type" value="Genomic_DNA"/>
</dbReference>
<dbReference type="GO" id="GO:0003735">
    <property type="term" value="F:structural constituent of ribosome"/>
    <property type="evidence" value="ECO:0007669"/>
    <property type="project" value="InterPro"/>
</dbReference>
<evidence type="ECO:0000256" key="1">
    <source>
        <dbReference type="ARBA" id="ARBA00007698"/>
    </source>
</evidence>
<comment type="similarity">
    <text evidence="1">Belongs to the bacterial ribosomal protein bL20 family.</text>
</comment>
<dbReference type="InterPro" id="IPR005813">
    <property type="entry name" value="Ribosomal_bL20"/>
</dbReference>
<evidence type="ECO:0000256" key="3">
    <source>
        <dbReference type="ARBA" id="ARBA00023274"/>
    </source>
</evidence>
<dbReference type="GO" id="GO:0019843">
    <property type="term" value="F:rRNA binding"/>
    <property type="evidence" value="ECO:0007669"/>
    <property type="project" value="InterPro"/>
</dbReference>
<evidence type="ECO:0000256" key="4">
    <source>
        <dbReference type="SAM" id="MobiDB-lite"/>
    </source>
</evidence>
<dbReference type="GO" id="GO:0005840">
    <property type="term" value="C:ribosome"/>
    <property type="evidence" value="ECO:0007669"/>
    <property type="project" value="UniProtKB-KW"/>
</dbReference>
<sequence length="189" mass="22402">MKLSSTLNLRRILNSPFNPFHVIPKQDKWKSREKLARFTAWQYGSERNTVKGALRKLNKVFHYMTMQRHDEIKLNHFYAEQRISSALKEHNFDYPNFKNSLNKGHILLDNVVLSQLAMYEPRSFQSIVLLAKKMNVLQDKPTIVFDNELENVEIFNNFIREPLPLPKLYPKGPSENHTSKPRRICQDEY</sequence>
<keyword evidence="2 5" id="KW-0689">Ribosomal protein</keyword>
<proteinExistence type="inferred from homology"/>
<evidence type="ECO:0000313" key="7">
    <source>
        <dbReference type="WBParaSite" id="SRAE_1000038900.1"/>
    </source>
</evidence>
<dbReference type="RefSeq" id="XP_024501317.1">
    <property type="nucleotide sequence ID" value="XM_024647216.1"/>
</dbReference>
<dbReference type="WormBase" id="SRAE_1000038900">
    <property type="protein sequence ID" value="SRP07302"/>
    <property type="gene ID" value="WBGene00256985"/>
</dbReference>
<evidence type="ECO:0000313" key="6">
    <source>
        <dbReference type="Proteomes" id="UP000035682"/>
    </source>
</evidence>
<evidence type="ECO:0000313" key="8">
    <source>
        <dbReference type="WormBase" id="SRAE_1000038900"/>
    </source>
</evidence>
<dbReference type="eggNOG" id="KOG4707">
    <property type="taxonomic scope" value="Eukaryota"/>
</dbReference>
<dbReference type="InterPro" id="IPR035566">
    <property type="entry name" value="Ribosomal_protein_bL20_C"/>
</dbReference>
<dbReference type="STRING" id="34506.A0A090KX91"/>
<dbReference type="AlphaFoldDB" id="A0A090KX91"/>
<dbReference type="PANTHER" id="PTHR10986">
    <property type="entry name" value="39S RIBOSOMAL PROTEIN L20"/>
    <property type="match status" value="1"/>
</dbReference>